<name>A0A7J3V106_9CREN</name>
<dbReference type="PANTHER" id="PTHR39419">
    <property type="entry name" value="SLL0814 PROTEIN"/>
    <property type="match status" value="1"/>
</dbReference>
<comment type="caution">
    <text evidence="2">The sequence shown here is derived from an EMBL/GenBank/DDBJ whole genome shotgun (WGS) entry which is preliminary data.</text>
</comment>
<feature type="transmembrane region" description="Helical" evidence="1">
    <location>
        <begin position="168"/>
        <end position="189"/>
    </location>
</feature>
<dbReference type="Pfam" id="PF04240">
    <property type="entry name" value="Caroten_synth"/>
    <property type="match status" value="1"/>
</dbReference>
<feature type="transmembrane region" description="Helical" evidence="1">
    <location>
        <begin position="224"/>
        <end position="244"/>
    </location>
</feature>
<dbReference type="InterPro" id="IPR007354">
    <property type="entry name" value="CruF-like"/>
</dbReference>
<dbReference type="EMBL" id="DRVT01000072">
    <property type="protein sequence ID" value="HHI49712.1"/>
    <property type="molecule type" value="Genomic_DNA"/>
</dbReference>
<keyword evidence="1" id="KW-1133">Transmembrane helix</keyword>
<evidence type="ECO:0000313" key="2">
    <source>
        <dbReference type="EMBL" id="HHI49712.1"/>
    </source>
</evidence>
<feature type="transmembrane region" description="Helical" evidence="1">
    <location>
        <begin position="34"/>
        <end position="53"/>
    </location>
</feature>
<organism evidence="2">
    <name type="scientific">Candidatus Methanosuratincola petrocarbonis</name>
    <name type="common">ex Vanwonterghem et al. 2016</name>
    <dbReference type="NCBI Taxonomy" id="1867261"/>
    <lineage>
        <taxon>Archaea</taxon>
        <taxon>Thermoproteota</taxon>
        <taxon>Methanosuratincolia</taxon>
        <taxon>Candidatus Methanomethylicales</taxon>
        <taxon>Candidatus Methanomethylicaceae</taxon>
        <taxon>Candidatus Methanosuratincola (ex Vanwonterghem et al. 2016)</taxon>
    </lineage>
</organism>
<gene>
    <name evidence="2" type="ORF">ENL91_06040</name>
</gene>
<keyword evidence="1" id="KW-0812">Transmembrane</keyword>
<dbReference type="AlphaFoldDB" id="A0A7J3V106"/>
<feature type="transmembrane region" description="Helical" evidence="1">
    <location>
        <begin position="60"/>
        <end position="83"/>
    </location>
</feature>
<dbReference type="PANTHER" id="PTHR39419:SF1">
    <property type="entry name" value="SLL0814 PROTEIN"/>
    <property type="match status" value="1"/>
</dbReference>
<feature type="transmembrane region" description="Helical" evidence="1">
    <location>
        <begin position="131"/>
        <end position="156"/>
    </location>
</feature>
<evidence type="ECO:0000256" key="1">
    <source>
        <dbReference type="SAM" id="Phobius"/>
    </source>
</evidence>
<keyword evidence="1" id="KW-0472">Membrane</keyword>
<sequence length="250" mass="26427">MGRIWLMLASSVVVFLSSLTVVDFASIPEAGTVSVLSVALFAAPSFASFIKWAGWKKGTLTLAAVGVAATAVEGISVITGFPYGKFSYSNALGPLLLSIVPFALPLSYLPMLLGAVSVARRFTRDDHLRTTFLSAAILVAFDLALDPGAVAAGLWGWEDPGAYYGVPLINYLGWATTGLAYSAATLFLLRKEMVFRELPPGASSGAILTLSFWTGYLFKTGYLLPGTVGVALIALVYYAAWIPAKGKQAL</sequence>
<feature type="transmembrane region" description="Helical" evidence="1">
    <location>
        <begin position="95"/>
        <end position="119"/>
    </location>
</feature>
<reference evidence="2" key="1">
    <citation type="journal article" date="2020" name="mSystems">
        <title>Genome- and Community-Level Interaction Insights into Carbon Utilization and Element Cycling Functions of Hydrothermarchaeota in Hydrothermal Sediment.</title>
        <authorList>
            <person name="Zhou Z."/>
            <person name="Liu Y."/>
            <person name="Xu W."/>
            <person name="Pan J."/>
            <person name="Luo Z.H."/>
            <person name="Li M."/>
        </authorList>
    </citation>
    <scope>NUCLEOTIDE SEQUENCE [LARGE SCALE GENOMIC DNA]</scope>
    <source>
        <strain evidence="2">SpSt-1038</strain>
    </source>
</reference>
<proteinExistence type="predicted"/>
<accession>A0A7J3V106</accession>
<protein>
    <submittedName>
        <fullName evidence="2">Carotenoid biosynthesis protein</fullName>
    </submittedName>
</protein>